<keyword evidence="12 17" id="KW-0456">Lyase</keyword>
<dbReference type="KEGG" id="tli:Tlie_0947"/>
<evidence type="ECO:0000256" key="12">
    <source>
        <dbReference type="ARBA" id="ARBA00023239"/>
    </source>
</evidence>
<evidence type="ECO:0000256" key="5">
    <source>
        <dbReference type="ARBA" id="ARBA00022723"/>
    </source>
</evidence>
<evidence type="ECO:0000256" key="14">
    <source>
        <dbReference type="ARBA" id="ARBA00025153"/>
    </source>
</evidence>
<dbReference type="InterPro" id="IPR000631">
    <property type="entry name" value="CARKD"/>
</dbReference>
<dbReference type="GO" id="GO:0016301">
    <property type="term" value="F:kinase activity"/>
    <property type="evidence" value="ECO:0007669"/>
    <property type="project" value="UniProtKB-KW"/>
</dbReference>
<keyword evidence="9 18" id="KW-0630">Potassium</keyword>
<dbReference type="GO" id="GO:0046496">
    <property type="term" value="P:nicotinamide nucleotide metabolic process"/>
    <property type="evidence" value="ECO:0007669"/>
    <property type="project" value="UniProtKB-UniRule"/>
</dbReference>
<dbReference type="eggNOG" id="COG0062">
    <property type="taxonomic scope" value="Bacteria"/>
</dbReference>
<evidence type="ECO:0000256" key="7">
    <source>
        <dbReference type="ARBA" id="ARBA00022840"/>
    </source>
</evidence>
<evidence type="ECO:0000259" key="21">
    <source>
        <dbReference type="PROSITE" id="PS51385"/>
    </source>
</evidence>
<evidence type="ECO:0000256" key="16">
    <source>
        <dbReference type="ARBA" id="ARBA00049209"/>
    </source>
</evidence>
<comment type="similarity">
    <text evidence="17">Belongs to the NnrD/CARKD family.</text>
</comment>
<evidence type="ECO:0000256" key="19">
    <source>
        <dbReference type="PIRNR" id="PIRNR017184"/>
    </source>
</evidence>
<dbReference type="InterPro" id="IPR029056">
    <property type="entry name" value="Ribokinase-like"/>
</dbReference>
<comment type="catalytic activity">
    <reaction evidence="1 18 19">
        <text>(6R)-NADHX = (6S)-NADHX</text>
        <dbReference type="Rhea" id="RHEA:32215"/>
        <dbReference type="ChEBI" id="CHEBI:64074"/>
        <dbReference type="ChEBI" id="CHEBI:64075"/>
        <dbReference type="EC" id="5.1.99.6"/>
    </reaction>
</comment>
<comment type="function">
    <text evidence="17">Catalyzes the dehydration of the S-form of NAD(P)HX at the expense of ADP, which is converted to AMP. Together with NAD(P)HX epimerase, which catalyzes the epimerization of the S- and R-forms, the enzyme allows the repair of both epimers of NAD(P)HX, a damaged form of NAD(P)H that is a result of enzymatic or heat-dependent hydration.</text>
</comment>
<comment type="similarity">
    <text evidence="4 19">In the C-terminal section; belongs to the NnrD/CARKD family.</text>
</comment>
<evidence type="ECO:0000259" key="20">
    <source>
        <dbReference type="PROSITE" id="PS51383"/>
    </source>
</evidence>
<feature type="binding site" evidence="18">
    <location>
        <begin position="132"/>
        <end position="138"/>
    </location>
    <ligand>
        <name>(6S)-NADPHX</name>
        <dbReference type="ChEBI" id="CHEBI:64076"/>
    </ligand>
</feature>
<dbReference type="PIRSF" id="PIRSF017184">
    <property type="entry name" value="Nnr"/>
    <property type="match status" value="1"/>
</dbReference>
<dbReference type="PROSITE" id="PS51385">
    <property type="entry name" value="YJEF_N"/>
    <property type="match status" value="1"/>
</dbReference>
<proteinExistence type="inferred from homology"/>
<keyword evidence="5 18" id="KW-0479">Metal-binding</keyword>
<gene>
    <name evidence="17" type="primary">nnrD</name>
    <name evidence="18" type="synonym">nnrE</name>
    <name evidence="22" type="ordered locus">Tlie_0947</name>
</gene>
<dbReference type="SUPFAM" id="SSF53613">
    <property type="entry name" value="Ribokinase-like"/>
    <property type="match status" value="1"/>
</dbReference>
<keyword evidence="6 17" id="KW-0547">Nucleotide-binding</keyword>
<dbReference type="CDD" id="cd01171">
    <property type="entry name" value="YXKO-related"/>
    <property type="match status" value="1"/>
</dbReference>
<keyword evidence="7 17" id="KW-0067">ATP-binding</keyword>
<feature type="binding site" evidence="18">
    <location>
        <position position="143"/>
    </location>
    <ligand>
        <name>(6S)-NADPHX</name>
        <dbReference type="ChEBI" id="CHEBI:64076"/>
    </ligand>
</feature>
<dbReference type="Proteomes" id="UP000005868">
    <property type="component" value="Chromosome"/>
</dbReference>
<dbReference type="EC" id="5.1.99.6" evidence="19"/>
<reference evidence="22 23" key="2">
    <citation type="journal article" date="2012" name="Stand. Genomic Sci.">
        <title>Genome sequence of the moderately thermophilic, amino-acid-degrading and sulfur-reducing bacterium Thermovirga lienii type strain (Cas60314(T)).</title>
        <authorList>
            <person name="Goker M."/>
            <person name="Saunders E."/>
            <person name="Lapidus A."/>
            <person name="Nolan M."/>
            <person name="Lucas S."/>
            <person name="Hammon N."/>
            <person name="Deshpande S."/>
            <person name="Cheng J.F."/>
            <person name="Han C."/>
            <person name="Tapia R."/>
            <person name="Goodwin L.A."/>
            <person name="Pitluck S."/>
            <person name="Liolios K."/>
            <person name="Mavromatis K."/>
            <person name="Pagani I."/>
            <person name="Ivanova N."/>
            <person name="Mikhailova N."/>
            <person name="Pati A."/>
            <person name="Chen A."/>
            <person name="Palaniappan K."/>
            <person name="Land M."/>
            <person name="Chang Y.J."/>
            <person name="Jeffries C.D."/>
            <person name="Brambilla E.M."/>
            <person name="Rohde M."/>
            <person name="Spring S."/>
            <person name="Detter J.C."/>
            <person name="Woyke T."/>
            <person name="Bristow J."/>
            <person name="Eisen J.A."/>
            <person name="Markowitz V."/>
            <person name="Hugenholtz P."/>
            <person name="Kyrpides N.C."/>
            <person name="Klenk H.P."/>
        </authorList>
    </citation>
    <scope>NUCLEOTIDE SEQUENCE [LARGE SCALE GENOMIC DNA]</scope>
    <source>
        <strain evidence="23">ATCC BAA-1197 / DSM 17291 / Cas60314</strain>
    </source>
</reference>
<comment type="similarity">
    <text evidence="3 19">In the N-terminal section; belongs to the NnrE/AIBP family.</text>
</comment>
<dbReference type="Gene3D" id="3.40.50.10260">
    <property type="entry name" value="YjeF N-terminal domain"/>
    <property type="match status" value="1"/>
</dbReference>
<evidence type="ECO:0000256" key="17">
    <source>
        <dbReference type="HAMAP-Rule" id="MF_01965"/>
    </source>
</evidence>
<comment type="catalytic activity">
    <reaction evidence="16 17 19">
        <text>(6S)-NADPHX + ADP = AMP + phosphate + NADPH + H(+)</text>
        <dbReference type="Rhea" id="RHEA:32235"/>
        <dbReference type="ChEBI" id="CHEBI:15378"/>
        <dbReference type="ChEBI" id="CHEBI:43474"/>
        <dbReference type="ChEBI" id="CHEBI:57783"/>
        <dbReference type="ChEBI" id="CHEBI:64076"/>
        <dbReference type="ChEBI" id="CHEBI:456215"/>
        <dbReference type="ChEBI" id="CHEBI:456216"/>
        <dbReference type="EC" id="4.2.1.136"/>
    </reaction>
</comment>
<keyword evidence="11 18" id="KW-0413">Isomerase</keyword>
<dbReference type="HAMAP" id="MF_01966">
    <property type="entry name" value="NADHX_epimerase"/>
    <property type="match status" value="1"/>
</dbReference>
<evidence type="ECO:0000256" key="9">
    <source>
        <dbReference type="ARBA" id="ARBA00022958"/>
    </source>
</evidence>
<evidence type="ECO:0000313" key="23">
    <source>
        <dbReference type="Proteomes" id="UP000005868"/>
    </source>
</evidence>
<dbReference type="HAMAP" id="MF_01965">
    <property type="entry name" value="NADHX_dehydratase"/>
    <property type="match status" value="1"/>
</dbReference>
<feature type="binding site" evidence="18">
    <location>
        <position position="58"/>
    </location>
    <ligand>
        <name>K(+)</name>
        <dbReference type="ChEBI" id="CHEBI:29103"/>
    </ligand>
</feature>
<feature type="binding site" evidence="18">
    <location>
        <position position="128"/>
    </location>
    <ligand>
        <name>K(+)</name>
        <dbReference type="ChEBI" id="CHEBI:29103"/>
    </ligand>
</feature>
<keyword evidence="13" id="KW-0511">Multifunctional enzyme</keyword>
<dbReference type="STRING" id="580340.Tlie_0947"/>
<name>G7V9Y0_THELD</name>
<evidence type="ECO:0000256" key="8">
    <source>
        <dbReference type="ARBA" id="ARBA00022857"/>
    </source>
</evidence>
<dbReference type="GO" id="GO:0046872">
    <property type="term" value="F:metal ion binding"/>
    <property type="evidence" value="ECO:0007669"/>
    <property type="project" value="UniProtKB-UniRule"/>
</dbReference>
<feature type="binding site" evidence="17">
    <location>
        <position position="337"/>
    </location>
    <ligand>
        <name>(6S)-NADPHX</name>
        <dbReference type="ChEBI" id="CHEBI:64076"/>
    </ligand>
</feature>
<feature type="domain" description="YjeF C-terminal" evidence="20">
    <location>
        <begin position="233"/>
        <end position="512"/>
    </location>
</feature>
<feature type="binding site" evidence="18">
    <location>
        <position position="164"/>
    </location>
    <ligand>
        <name>K(+)</name>
        <dbReference type="ChEBI" id="CHEBI:29103"/>
    </ligand>
</feature>
<sequence length="521" mass="55499">MRLYTCDAIRRIEDLLVDKYGFDFFQLMDYAGNAVAEKVLARFPGIKSVAVLCGGGNNGGDGLVAARYLFLKDIAVKVIAASRFERSSLQTMKNKTILEKMGGTLLTSEEIGDTELLRLLDESDVIIDALLGIGATSSPRGEYLRLIRAVNQSQTPVVSIDLPSGLDGSTGEIMGEAVKADITVTFWGPKVGLYVMPGKEHAGEVLIANEEFVSDRLFPDLGEIIKKDLHLVSVPEIKHLLPPVTLSYHKGKRGSVLIFAGSKKYKGAAALVALGALRAGAGRVILVVPEGCLVPGVTPETIVFEVPSRDGTLAADSYIRAMDEFGDIVSSIVIGPGVGRTNGVRDLVSYIWEQSQVPTCMDADALYFLPEIGEGALQRRHDVIITPHEGEAARLMRSKASCVSAKRLEFAKSIAEKWGTVLLKGAGTIVDDGNRTSVIKDAHPCLSVPGSGDVLSGMIGAFLARGLGCYEAGLCAACLHARAGVSLGAIRGNDGILAGEIANRIPIEIKSVSELEREPLL</sequence>
<dbReference type="HOGENOM" id="CLU_024853_4_3_0"/>
<dbReference type="SUPFAM" id="SSF64153">
    <property type="entry name" value="YjeF N-terminal domain-like"/>
    <property type="match status" value="1"/>
</dbReference>
<comment type="function">
    <text evidence="18">Catalyzes the epimerization of the S- and R-forms of NAD(P)HX, a damaged form of NAD(P)H that is a result of enzymatic or heat-dependent hydration. This is a prerequisite for the S-specific NAD(P)H-hydrate dehydratase to allow the repair of both epimers of NAD(P)HX.</text>
</comment>
<keyword evidence="22" id="KW-0418">Kinase</keyword>
<feature type="binding site" evidence="17">
    <location>
        <position position="388"/>
    </location>
    <ligand>
        <name>(6S)-NADPHX</name>
        <dbReference type="ChEBI" id="CHEBI:64076"/>
    </ligand>
</feature>
<keyword evidence="22" id="KW-0808">Transferase</keyword>
<evidence type="ECO:0000256" key="6">
    <source>
        <dbReference type="ARBA" id="ARBA00022741"/>
    </source>
</evidence>
<dbReference type="InterPro" id="IPR004443">
    <property type="entry name" value="YjeF_N_dom"/>
</dbReference>
<organism evidence="22 23">
    <name type="scientific">Thermovirga lienii (strain ATCC BAA-1197 / DSM 17291 / Cas60314)</name>
    <dbReference type="NCBI Taxonomy" id="580340"/>
    <lineage>
        <taxon>Bacteria</taxon>
        <taxon>Thermotogati</taxon>
        <taxon>Synergistota</taxon>
        <taxon>Synergistia</taxon>
        <taxon>Synergistales</taxon>
        <taxon>Thermovirgaceae</taxon>
        <taxon>Thermovirga</taxon>
    </lineage>
</organism>
<evidence type="ECO:0000256" key="13">
    <source>
        <dbReference type="ARBA" id="ARBA00023268"/>
    </source>
</evidence>
<keyword evidence="23" id="KW-1185">Reference proteome</keyword>
<dbReference type="GO" id="GO:0005524">
    <property type="term" value="F:ATP binding"/>
    <property type="evidence" value="ECO:0007669"/>
    <property type="project" value="UniProtKB-UniRule"/>
</dbReference>
<dbReference type="NCBIfam" id="TIGR00197">
    <property type="entry name" value="yjeF_nterm"/>
    <property type="match status" value="1"/>
</dbReference>
<evidence type="ECO:0000256" key="2">
    <source>
        <dbReference type="ARBA" id="ARBA00000909"/>
    </source>
</evidence>
<comment type="function">
    <text evidence="14 19">Bifunctional enzyme that catalyzes the epimerization of the S- and R-forms of NAD(P)HX and the dehydration of the S-form of NAD(P)HX at the expense of ADP, which is converted to AMP. This allows the repair of both epimers of NAD(P)HX, a damaged form of NAD(P)H that is a result of enzymatic or heat-dependent hydration.</text>
</comment>
<dbReference type="PROSITE" id="PS51383">
    <property type="entry name" value="YJEF_C_3"/>
    <property type="match status" value="1"/>
</dbReference>
<dbReference type="eggNOG" id="COG0063">
    <property type="taxonomic scope" value="Bacteria"/>
</dbReference>
<evidence type="ECO:0000256" key="1">
    <source>
        <dbReference type="ARBA" id="ARBA00000013"/>
    </source>
</evidence>
<dbReference type="Pfam" id="PF03853">
    <property type="entry name" value="YjeF_N"/>
    <property type="match status" value="1"/>
</dbReference>
<dbReference type="InterPro" id="IPR030677">
    <property type="entry name" value="Nnr"/>
</dbReference>
<dbReference type="GO" id="GO:0052856">
    <property type="term" value="F:NAD(P)HX epimerase activity"/>
    <property type="evidence" value="ECO:0007669"/>
    <property type="project" value="UniProtKB-UniRule"/>
</dbReference>
<keyword evidence="8 17" id="KW-0521">NADP</keyword>
<comment type="catalytic activity">
    <reaction evidence="15 17 19">
        <text>(6S)-NADHX + ADP = AMP + phosphate + NADH + H(+)</text>
        <dbReference type="Rhea" id="RHEA:32223"/>
        <dbReference type="ChEBI" id="CHEBI:15378"/>
        <dbReference type="ChEBI" id="CHEBI:43474"/>
        <dbReference type="ChEBI" id="CHEBI:57945"/>
        <dbReference type="ChEBI" id="CHEBI:64074"/>
        <dbReference type="ChEBI" id="CHEBI:456215"/>
        <dbReference type="ChEBI" id="CHEBI:456216"/>
        <dbReference type="EC" id="4.2.1.136"/>
    </reaction>
</comment>
<evidence type="ECO:0000256" key="15">
    <source>
        <dbReference type="ARBA" id="ARBA00048238"/>
    </source>
</evidence>
<dbReference type="GO" id="GO:0052855">
    <property type="term" value="F:ADP-dependent NAD(P)H-hydrate dehydratase activity"/>
    <property type="evidence" value="ECO:0007669"/>
    <property type="project" value="UniProtKB-UniRule"/>
</dbReference>
<dbReference type="EMBL" id="CP003096">
    <property type="protein sequence ID" value="AER66680.1"/>
    <property type="molecule type" value="Genomic_DNA"/>
</dbReference>
<comment type="cofactor">
    <cofactor evidence="18 19">
        <name>K(+)</name>
        <dbReference type="ChEBI" id="CHEBI:29103"/>
    </cofactor>
    <text evidence="18 19">Binds 1 potassium ion per subunit.</text>
</comment>
<feature type="binding site" evidence="17">
    <location>
        <begin position="424"/>
        <end position="428"/>
    </location>
    <ligand>
        <name>AMP</name>
        <dbReference type="ChEBI" id="CHEBI:456215"/>
    </ligand>
</feature>
<evidence type="ECO:0000256" key="3">
    <source>
        <dbReference type="ARBA" id="ARBA00006001"/>
    </source>
</evidence>
<evidence type="ECO:0000313" key="22">
    <source>
        <dbReference type="EMBL" id="AER66680.1"/>
    </source>
</evidence>
<accession>G7V9Y0</accession>
<comment type="similarity">
    <text evidence="18">Belongs to the NnrE/AIBP family.</text>
</comment>
<dbReference type="EC" id="4.2.1.136" evidence="19"/>
<feature type="binding site" evidence="17">
    <location>
        <position position="268"/>
    </location>
    <ligand>
        <name>(6S)-NADPHX</name>
        <dbReference type="ChEBI" id="CHEBI:64076"/>
    </ligand>
</feature>
<evidence type="ECO:0000256" key="18">
    <source>
        <dbReference type="HAMAP-Rule" id="MF_01966"/>
    </source>
</evidence>
<feature type="binding site" evidence="17">
    <location>
        <position position="452"/>
    </location>
    <ligand>
        <name>AMP</name>
        <dbReference type="ChEBI" id="CHEBI:456215"/>
    </ligand>
</feature>
<comment type="catalytic activity">
    <reaction evidence="2 18 19">
        <text>(6R)-NADPHX = (6S)-NADPHX</text>
        <dbReference type="Rhea" id="RHEA:32227"/>
        <dbReference type="ChEBI" id="CHEBI:64076"/>
        <dbReference type="ChEBI" id="CHEBI:64077"/>
        <dbReference type="EC" id="5.1.99.6"/>
    </reaction>
</comment>
<feature type="binding site" evidence="17">
    <location>
        <position position="453"/>
    </location>
    <ligand>
        <name>(6S)-NADPHX</name>
        <dbReference type="ChEBI" id="CHEBI:64076"/>
    </ligand>
</feature>
<dbReference type="NCBIfam" id="TIGR00196">
    <property type="entry name" value="yjeF_cterm"/>
    <property type="match status" value="1"/>
</dbReference>
<dbReference type="Gene3D" id="3.40.1190.20">
    <property type="match status" value="1"/>
</dbReference>
<reference evidence="23" key="1">
    <citation type="submission" date="2011-10" db="EMBL/GenBank/DDBJ databases">
        <title>The complete genome of chromosome of Thermovirga lienii DSM 17291.</title>
        <authorList>
            <consortium name="US DOE Joint Genome Institute (JGI-PGF)"/>
            <person name="Lucas S."/>
            <person name="Copeland A."/>
            <person name="Lapidus A."/>
            <person name="Glavina del Rio T."/>
            <person name="Dalin E."/>
            <person name="Tice H."/>
            <person name="Bruce D."/>
            <person name="Goodwin L."/>
            <person name="Pitluck S."/>
            <person name="Peters L."/>
            <person name="Mikhailova N."/>
            <person name="Saunders E."/>
            <person name="Kyrpides N."/>
            <person name="Mavromatis K."/>
            <person name="Ivanova N."/>
            <person name="Last F.I."/>
            <person name="Brettin T."/>
            <person name="Detter J.C."/>
            <person name="Han C."/>
            <person name="Larimer F."/>
            <person name="Land M."/>
            <person name="Hauser L."/>
            <person name="Markowitz V."/>
            <person name="Cheng J.-F."/>
            <person name="Hugenholtz P."/>
            <person name="Woyke T."/>
            <person name="Wu D."/>
            <person name="Spring S."/>
            <person name="Schroeder M."/>
            <person name="Brambilla E.-M."/>
            <person name="Klenk H.-P."/>
            <person name="Eisen J.A."/>
        </authorList>
    </citation>
    <scope>NUCLEOTIDE SEQUENCE [LARGE SCALE GENOMIC DNA]</scope>
    <source>
        <strain evidence="23">ATCC BAA-1197 / DSM 17291 / Cas60314</strain>
    </source>
</reference>
<keyword evidence="10 17" id="KW-0520">NAD</keyword>
<comment type="cofactor">
    <cofactor evidence="17">
        <name>Mg(2+)</name>
        <dbReference type="ChEBI" id="CHEBI:18420"/>
    </cofactor>
</comment>
<dbReference type="GO" id="GO:0110051">
    <property type="term" value="P:metabolite repair"/>
    <property type="evidence" value="ECO:0007669"/>
    <property type="project" value="TreeGrafter"/>
</dbReference>
<dbReference type="OrthoDB" id="9806925at2"/>
<evidence type="ECO:0000256" key="10">
    <source>
        <dbReference type="ARBA" id="ARBA00023027"/>
    </source>
</evidence>
<dbReference type="Pfam" id="PF01256">
    <property type="entry name" value="Carb_kinase"/>
    <property type="match status" value="1"/>
</dbReference>
<protein>
    <recommendedName>
        <fullName evidence="19">Bifunctional NAD(P)H-hydrate repair enzyme</fullName>
    </recommendedName>
    <alternativeName>
        <fullName evidence="19">Nicotinamide nucleotide repair protein</fullName>
    </alternativeName>
    <domain>
        <recommendedName>
            <fullName evidence="19">ADP-dependent (S)-NAD(P)H-hydrate dehydratase</fullName>
            <ecNumber evidence="19">4.2.1.136</ecNumber>
        </recommendedName>
        <alternativeName>
            <fullName evidence="19">ADP-dependent NAD(P)HX dehydratase</fullName>
        </alternativeName>
    </domain>
    <domain>
        <recommendedName>
            <fullName evidence="19">NAD(P)H-hydrate epimerase</fullName>
            <ecNumber evidence="19">5.1.99.6</ecNumber>
        </recommendedName>
    </domain>
</protein>
<dbReference type="PANTHER" id="PTHR12592:SF0">
    <property type="entry name" value="ATP-DEPENDENT (S)-NAD(P)H-HYDRATE DEHYDRATASE"/>
    <property type="match status" value="1"/>
</dbReference>
<dbReference type="InterPro" id="IPR036652">
    <property type="entry name" value="YjeF_N_dom_sf"/>
</dbReference>
<comment type="subunit">
    <text evidence="17">Homotetramer.</text>
</comment>
<feature type="binding site" evidence="18">
    <location>
        <begin position="57"/>
        <end position="61"/>
    </location>
    <ligand>
        <name>(6S)-NADPHX</name>
        <dbReference type="ChEBI" id="CHEBI:64076"/>
    </ligand>
</feature>
<feature type="binding site" evidence="18">
    <location>
        <position position="161"/>
    </location>
    <ligand>
        <name>(6S)-NADPHX</name>
        <dbReference type="ChEBI" id="CHEBI:64076"/>
    </ligand>
</feature>
<dbReference type="PANTHER" id="PTHR12592">
    <property type="entry name" value="ATP-DEPENDENT (S)-NAD(P)H-HYDRATE DEHYDRATASE FAMILY MEMBER"/>
    <property type="match status" value="1"/>
</dbReference>
<evidence type="ECO:0000256" key="11">
    <source>
        <dbReference type="ARBA" id="ARBA00023235"/>
    </source>
</evidence>
<dbReference type="AlphaFoldDB" id="G7V9Y0"/>
<feature type="domain" description="YjeF N-terminal" evidence="21">
    <location>
        <begin position="9"/>
        <end position="218"/>
    </location>
</feature>
<evidence type="ECO:0000256" key="4">
    <source>
        <dbReference type="ARBA" id="ARBA00009524"/>
    </source>
</evidence>